<keyword evidence="5 6" id="KW-0472">Membrane</keyword>
<sequence>MNSNRLNQMVLLLGILVFWCNGDNYAAAPLLLNIARDFHLDISRAAFSVTAYMLPFGLFTLLFGPLGDRYGKTKVINIAAFGTAIFSCLGAAAFDITSLCVIRGINGAFAAGILPVTMALIGESFDDSSRQNAIGKVMGLMMLGGASATAIGGILSYLGSWRLVYLVYGIAELIIAIMMLKMLEKRPGVVGSLNFGRVYGQAFANKDLLKVVSIIFFVGYCVFGSFTYSGKFIQIRTGYNILIVGLLLTFFGIASVIGGRKAGTMRQKMGNRFLLLAGVLGGASLATLSFWHSPFLISVSLFGFGLAFVFFQSTLVTTAQQLMPKLRGTVMSLASFNMFVGGGIGTFLNGYILNKWGIGMIFISASLIMFIVGFMATRVITSMQNN</sequence>
<dbReference type="PANTHER" id="PTHR43124">
    <property type="entry name" value="PURINE EFFLUX PUMP PBUE"/>
    <property type="match status" value="1"/>
</dbReference>
<dbReference type="PROSITE" id="PS50850">
    <property type="entry name" value="MFS"/>
    <property type="match status" value="1"/>
</dbReference>
<dbReference type="InterPro" id="IPR020846">
    <property type="entry name" value="MFS_dom"/>
</dbReference>
<evidence type="ECO:0000256" key="1">
    <source>
        <dbReference type="ARBA" id="ARBA00004651"/>
    </source>
</evidence>
<feature type="transmembrane region" description="Helical" evidence="6">
    <location>
        <begin position="163"/>
        <end position="183"/>
    </location>
</feature>
<evidence type="ECO:0000256" key="4">
    <source>
        <dbReference type="ARBA" id="ARBA00022989"/>
    </source>
</evidence>
<comment type="caution">
    <text evidence="8">The sequence shown here is derived from an EMBL/GenBank/DDBJ whole genome shotgun (WGS) entry which is preliminary data.</text>
</comment>
<dbReference type="GO" id="GO:0005886">
    <property type="term" value="C:plasma membrane"/>
    <property type="evidence" value="ECO:0007669"/>
    <property type="project" value="UniProtKB-SubCell"/>
</dbReference>
<feature type="transmembrane region" description="Helical" evidence="6">
    <location>
        <begin position="271"/>
        <end position="291"/>
    </location>
</feature>
<dbReference type="GO" id="GO:0022857">
    <property type="term" value="F:transmembrane transporter activity"/>
    <property type="evidence" value="ECO:0007669"/>
    <property type="project" value="InterPro"/>
</dbReference>
<feature type="transmembrane region" description="Helical" evidence="6">
    <location>
        <begin position="238"/>
        <end position="259"/>
    </location>
</feature>
<dbReference type="InterPro" id="IPR036259">
    <property type="entry name" value="MFS_trans_sf"/>
</dbReference>
<feature type="transmembrane region" description="Helical" evidence="6">
    <location>
        <begin position="46"/>
        <end position="63"/>
    </location>
</feature>
<evidence type="ECO:0000256" key="5">
    <source>
        <dbReference type="ARBA" id="ARBA00023136"/>
    </source>
</evidence>
<evidence type="ECO:0000256" key="2">
    <source>
        <dbReference type="ARBA" id="ARBA00022475"/>
    </source>
</evidence>
<feature type="domain" description="Major facilitator superfamily (MFS) profile" evidence="7">
    <location>
        <begin position="9"/>
        <end position="384"/>
    </location>
</feature>
<feature type="transmembrane region" description="Helical" evidence="6">
    <location>
        <begin position="137"/>
        <end position="157"/>
    </location>
</feature>
<dbReference type="SUPFAM" id="SSF103473">
    <property type="entry name" value="MFS general substrate transporter"/>
    <property type="match status" value="1"/>
</dbReference>
<keyword evidence="2" id="KW-1003">Cell membrane</keyword>
<name>A0A1J4SEW2_9BACT</name>
<feature type="transmembrane region" description="Helical" evidence="6">
    <location>
        <begin position="297"/>
        <end position="318"/>
    </location>
</feature>
<evidence type="ECO:0000313" key="8">
    <source>
        <dbReference type="EMBL" id="OIN97919.1"/>
    </source>
</evidence>
<protein>
    <submittedName>
        <fullName evidence="8">MFS transporter</fullName>
    </submittedName>
</protein>
<gene>
    <name evidence="8" type="ORF">AUJ66_02010</name>
</gene>
<dbReference type="Gene3D" id="1.20.1250.20">
    <property type="entry name" value="MFS general substrate transporter like domains"/>
    <property type="match status" value="1"/>
</dbReference>
<dbReference type="Proteomes" id="UP000182278">
    <property type="component" value="Unassembled WGS sequence"/>
</dbReference>
<dbReference type="InterPro" id="IPR011701">
    <property type="entry name" value="MFS"/>
</dbReference>
<keyword evidence="4 6" id="KW-1133">Transmembrane helix</keyword>
<evidence type="ECO:0000256" key="3">
    <source>
        <dbReference type="ARBA" id="ARBA00022692"/>
    </source>
</evidence>
<keyword evidence="3 6" id="KW-0812">Transmembrane</keyword>
<comment type="subcellular location">
    <subcellularLocation>
        <location evidence="1">Cell membrane</location>
        <topology evidence="1">Multi-pass membrane protein</topology>
    </subcellularLocation>
</comment>
<organism evidence="8 9">
    <name type="scientific">Candidatus Desantisbacteria bacterium CG1_02_38_46</name>
    <dbReference type="NCBI Taxonomy" id="1817893"/>
    <lineage>
        <taxon>Bacteria</taxon>
        <taxon>Candidatus Desantisiibacteriota</taxon>
    </lineage>
</organism>
<reference evidence="8 9" key="1">
    <citation type="journal article" date="2016" name="Environ. Microbiol.">
        <title>Genomic resolution of a cold subsurface aquifer community provides metabolic insights for novel microbes adapted to high CO concentrations.</title>
        <authorList>
            <person name="Probst A.J."/>
            <person name="Castelle C.J."/>
            <person name="Singh A."/>
            <person name="Brown C.T."/>
            <person name="Anantharaman K."/>
            <person name="Sharon I."/>
            <person name="Hug L.A."/>
            <person name="Burstein D."/>
            <person name="Emerson J.B."/>
            <person name="Thomas B.C."/>
            <person name="Banfield J.F."/>
        </authorList>
    </citation>
    <scope>NUCLEOTIDE SEQUENCE [LARGE SCALE GENOMIC DNA]</scope>
    <source>
        <strain evidence="8">CG1_02_38_46</strain>
    </source>
</reference>
<evidence type="ECO:0000313" key="9">
    <source>
        <dbReference type="Proteomes" id="UP000182278"/>
    </source>
</evidence>
<dbReference type="PANTHER" id="PTHR43124:SF3">
    <property type="entry name" value="CHLORAMPHENICOL EFFLUX PUMP RV0191"/>
    <property type="match status" value="1"/>
</dbReference>
<evidence type="ECO:0000256" key="6">
    <source>
        <dbReference type="SAM" id="Phobius"/>
    </source>
</evidence>
<feature type="transmembrane region" description="Helical" evidence="6">
    <location>
        <begin position="358"/>
        <end position="380"/>
    </location>
</feature>
<dbReference type="InterPro" id="IPR050189">
    <property type="entry name" value="MFS_Efflux_Transporters"/>
</dbReference>
<evidence type="ECO:0000259" key="7">
    <source>
        <dbReference type="PROSITE" id="PS50850"/>
    </source>
</evidence>
<accession>A0A1J4SEW2</accession>
<dbReference type="EMBL" id="MNUO01000031">
    <property type="protein sequence ID" value="OIN97919.1"/>
    <property type="molecule type" value="Genomic_DNA"/>
</dbReference>
<proteinExistence type="predicted"/>
<feature type="transmembrane region" description="Helical" evidence="6">
    <location>
        <begin position="106"/>
        <end position="125"/>
    </location>
</feature>
<dbReference type="Pfam" id="PF07690">
    <property type="entry name" value="MFS_1"/>
    <property type="match status" value="1"/>
</dbReference>
<dbReference type="STRING" id="1817893.AUJ66_02010"/>
<dbReference type="CDD" id="cd17324">
    <property type="entry name" value="MFS_NepI_like"/>
    <property type="match status" value="1"/>
</dbReference>
<feature type="transmembrane region" description="Helical" evidence="6">
    <location>
        <begin position="75"/>
        <end position="94"/>
    </location>
</feature>
<feature type="transmembrane region" description="Helical" evidence="6">
    <location>
        <begin position="208"/>
        <end position="226"/>
    </location>
</feature>
<dbReference type="AlphaFoldDB" id="A0A1J4SEW2"/>
<feature type="transmembrane region" description="Helical" evidence="6">
    <location>
        <begin position="330"/>
        <end position="352"/>
    </location>
</feature>